<evidence type="ECO:0000256" key="3">
    <source>
        <dbReference type="ARBA" id="ARBA00023235"/>
    </source>
</evidence>
<protein>
    <recommendedName>
        <fullName evidence="4">Alanine racemase</fullName>
        <ecNumber evidence="4">5.1.1.1</ecNumber>
    </recommendedName>
</protein>
<proteinExistence type="inferred from homology"/>
<dbReference type="GO" id="GO:0008784">
    <property type="term" value="F:alanine racemase activity"/>
    <property type="evidence" value="ECO:0007669"/>
    <property type="project" value="UniProtKB-EC"/>
</dbReference>
<dbReference type="EMBL" id="CP093379">
    <property type="protein sequence ID" value="UNM95451.1"/>
    <property type="molecule type" value="Genomic_DNA"/>
</dbReference>
<dbReference type="PANTHER" id="PTHR30511:SF0">
    <property type="entry name" value="ALANINE RACEMASE, CATABOLIC-RELATED"/>
    <property type="match status" value="1"/>
</dbReference>
<feature type="domain" description="Alanine racemase C-terminal" evidence="5">
    <location>
        <begin position="232"/>
        <end position="356"/>
    </location>
</feature>
<dbReference type="InterPro" id="IPR001608">
    <property type="entry name" value="Ala_racemase_N"/>
</dbReference>
<feature type="active site" description="Proton acceptor; specific for D-alanine" evidence="4">
    <location>
        <position position="34"/>
    </location>
</feature>
<feature type="binding site" evidence="4">
    <location>
        <position position="130"/>
    </location>
    <ligand>
        <name>substrate</name>
    </ligand>
</feature>
<comment type="similarity">
    <text evidence="4">Belongs to the alanine racemase family.</text>
</comment>
<reference evidence="6 7" key="1">
    <citation type="submission" date="2022-03" db="EMBL/GenBank/DDBJ databases">
        <title>Ignatzschineria rhizosphaerae HR5S32.</title>
        <authorList>
            <person name="Sun J.Q."/>
            <person name="Feng J.Y."/>
        </authorList>
    </citation>
    <scope>NUCLEOTIDE SEQUENCE [LARGE SCALE GENOMIC DNA]</scope>
    <source>
        <strain evidence="6 7">HR5S32</strain>
    </source>
</reference>
<dbReference type="SMART" id="SM01005">
    <property type="entry name" value="Ala_racemase_C"/>
    <property type="match status" value="1"/>
</dbReference>
<feature type="binding site" evidence="4">
    <location>
        <position position="301"/>
    </location>
    <ligand>
        <name>substrate</name>
    </ligand>
</feature>
<dbReference type="Gene3D" id="3.20.20.10">
    <property type="entry name" value="Alanine racemase"/>
    <property type="match status" value="1"/>
</dbReference>
<dbReference type="Pfam" id="PF00842">
    <property type="entry name" value="Ala_racemase_C"/>
    <property type="match status" value="1"/>
</dbReference>
<keyword evidence="3 4" id="KW-0413">Isomerase</keyword>
<accession>A0ABY3X106</accession>
<feature type="active site" description="Proton acceptor; specific for L-alanine" evidence="4">
    <location>
        <position position="253"/>
    </location>
</feature>
<comment type="function">
    <text evidence="4">Catalyzes the interconversion of L-alanine and D-alanine. May also act on other amino acids.</text>
</comment>
<evidence type="ECO:0000256" key="1">
    <source>
        <dbReference type="ARBA" id="ARBA00001933"/>
    </source>
</evidence>
<sequence>MRPLIAYFSEAALENNLAILKGKAPNSQCCAVIKANAYGHRVENLIPILNRQVDYMAVAIREEADDIRQKGGELPILLLEGVFSANEYQIASEQNYYVAIGNNRQLEMLQSIDLESPLNIFLKVDTGMHRLGFTPEEAPSIVTQLKALSSVASITLMTHFATSDEKDSPLLKRQVERMSALDRLQLPQTLANSAALLTLPMTHHDIVRMGISLYGISPIDDSTGKYFGLKPLLTLTSKIIHTTMIDEGESVGYGAKFIAPERMPIGVIACGYADGYPREITKEAYVLVGKYRAPIIGRPAMDMMMIDLRDVPQTAWNELVEIFGEQLPLEKVAAWAGTIPYTILTHIAPRVHFLKR</sequence>
<comment type="catalytic activity">
    <reaction evidence="4">
        <text>L-alanine = D-alanine</text>
        <dbReference type="Rhea" id="RHEA:20249"/>
        <dbReference type="ChEBI" id="CHEBI:57416"/>
        <dbReference type="ChEBI" id="CHEBI:57972"/>
        <dbReference type="EC" id="5.1.1.1"/>
    </reaction>
</comment>
<dbReference type="SUPFAM" id="SSF50621">
    <property type="entry name" value="Alanine racemase C-terminal domain-like"/>
    <property type="match status" value="1"/>
</dbReference>
<dbReference type="HAMAP" id="MF_01201">
    <property type="entry name" value="Ala_racemase"/>
    <property type="match status" value="1"/>
</dbReference>
<dbReference type="EC" id="5.1.1.1" evidence="4"/>
<dbReference type="PRINTS" id="PR00992">
    <property type="entry name" value="ALARACEMASE"/>
</dbReference>
<dbReference type="Proteomes" id="UP000829542">
    <property type="component" value="Chromosome"/>
</dbReference>
<evidence type="ECO:0000256" key="2">
    <source>
        <dbReference type="ARBA" id="ARBA00022898"/>
    </source>
</evidence>
<dbReference type="SUPFAM" id="SSF51419">
    <property type="entry name" value="PLP-binding barrel"/>
    <property type="match status" value="1"/>
</dbReference>
<dbReference type="NCBIfam" id="TIGR00492">
    <property type="entry name" value="alr"/>
    <property type="match status" value="1"/>
</dbReference>
<dbReference type="InterPro" id="IPR011079">
    <property type="entry name" value="Ala_racemase_C"/>
</dbReference>
<name>A0ABY3X106_9GAMM</name>
<comment type="cofactor">
    <cofactor evidence="1 4">
        <name>pyridoxal 5'-phosphate</name>
        <dbReference type="ChEBI" id="CHEBI:597326"/>
    </cofactor>
</comment>
<dbReference type="InterPro" id="IPR000821">
    <property type="entry name" value="Ala_racemase"/>
</dbReference>
<keyword evidence="2 4" id="KW-0663">Pyridoxal phosphate</keyword>
<dbReference type="RefSeq" id="WP_242147711.1">
    <property type="nucleotide sequence ID" value="NZ_CP093379.1"/>
</dbReference>
<evidence type="ECO:0000313" key="6">
    <source>
        <dbReference type="EMBL" id="UNM95451.1"/>
    </source>
</evidence>
<dbReference type="Pfam" id="PF01168">
    <property type="entry name" value="Ala_racemase_N"/>
    <property type="match status" value="1"/>
</dbReference>
<organism evidence="6 7">
    <name type="scientific">Ignatzschineria rhizosphaerae</name>
    <dbReference type="NCBI Taxonomy" id="2923279"/>
    <lineage>
        <taxon>Bacteria</taxon>
        <taxon>Pseudomonadati</taxon>
        <taxon>Pseudomonadota</taxon>
        <taxon>Gammaproteobacteria</taxon>
        <taxon>Cardiobacteriales</taxon>
        <taxon>Ignatzschineriaceae</taxon>
        <taxon>Ignatzschineria</taxon>
    </lineage>
</organism>
<feature type="modified residue" description="N6-(pyridoxal phosphate)lysine" evidence="4">
    <location>
        <position position="34"/>
    </location>
</feature>
<dbReference type="Gene3D" id="2.40.37.10">
    <property type="entry name" value="Lyase, Ornithine Decarboxylase, Chain A, domain 1"/>
    <property type="match status" value="1"/>
</dbReference>
<gene>
    <name evidence="6" type="primary">alr</name>
    <name evidence="6" type="ORF">MMG00_09460</name>
</gene>
<dbReference type="InterPro" id="IPR009006">
    <property type="entry name" value="Ala_racemase/Decarboxylase_C"/>
</dbReference>
<keyword evidence="7" id="KW-1185">Reference proteome</keyword>
<comment type="pathway">
    <text evidence="4">Amino-acid biosynthesis; D-alanine biosynthesis; D-alanine from L-alanine: step 1/1.</text>
</comment>
<evidence type="ECO:0000259" key="5">
    <source>
        <dbReference type="SMART" id="SM01005"/>
    </source>
</evidence>
<dbReference type="PANTHER" id="PTHR30511">
    <property type="entry name" value="ALANINE RACEMASE"/>
    <property type="match status" value="1"/>
</dbReference>
<evidence type="ECO:0000313" key="7">
    <source>
        <dbReference type="Proteomes" id="UP000829542"/>
    </source>
</evidence>
<evidence type="ECO:0000256" key="4">
    <source>
        <dbReference type="HAMAP-Rule" id="MF_01201"/>
    </source>
</evidence>
<dbReference type="InterPro" id="IPR029066">
    <property type="entry name" value="PLP-binding_barrel"/>
</dbReference>